<keyword evidence="3" id="KW-1133">Transmembrane helix</keyword>
<dbReference type="EMBL" id="ML213687">
    <property type="protein sequence ID" value="TFK32079.1"/>
    <property type="molecule type" value="Genomic_DNA"/>
</dbReference>
<proteinExistence type="predicted"/>
<accession>A0A5C3LG15</accession>
<evidence type="ECO:0000256" key="3">
    <source>
        <dbReference type="SAM" id="Phobius"/>
    </source>
</evidence>
<protein>
    <recommendedName>
        <fullName evidence="4">Aminotransferase class I/classII large domain-containing protein</fullName>
    </recommendedName>
</protein>
<name>A0A5C3LG15_9AGAR</name>
<dbReference type="STRING" id="68775.A0A5C3LG15"/>
<dbReference type="GO" id="GO:0046512">
    <property type="term" value="P:sphingosine biosynthetic process"/>
    <property type="evidence" value="ECO:0007669"/>
    <property type="project" value="TreeGrafter"/>
</dbReference>
<dbReference type="InterPro" id="IPR050087">
    <property type="entry name" value="AON_synthase_class-II"/>
</dbReference>
<feature type="domain" description="Aminotransferase class I/classII large" evidence="4">
    <location>
        <begin position="2"/>
        <end position="95"/>
    </location>
</feature>
<gene>
    <name evidence="5" type="ORF">BDQ12DRAFT_617704</name>
</gene>
<dbReference type="InterPro" id="IPR015422">
    <property type="entry name" value="PyrdxlP-dep_Trfase_small"/>
</dbReference>
<comment type="cofactor">
    <cofactor evidence="1">
        <name>pyridoxal 5'-phosphate</name>
        <dbReference type="ChEBI" id="CHEBI:597326"/>
    </cofactor>
</comment>
<dbReference type="OrthoDB" id="3001879at2759"/>
<dbReference type="SUPFAM" id="SSF53383">
    <property type="entry name" value="PLP-dependent transferases"/>
    <property type="match status" value="1"/>
</dbReference>
<keyword evidence="2" id="KW-0808">Transferase</keyword>
<dbReference type="InterPro" id="IPR015424">
    <property type="entry name" value="PyrdxlP-dep_Trfase"/>
</dbReference>
<sequence length="131" mass="14758">EGDTRIRRLAFNSRYLHNGLVKLGFIIYGHPASPIVPLLLFHLGKMNMFHCMMKDRQTPIVVVVVSYPATSLVTSRVRFCVSAAHTKDDVDCVLRACDEVGDVLDLKHGIPRSERWTVEDIVDRAVDVVNL</sequence>
<keyword evidence="3" id="KW-0812">Transmembrane</keyword>
<feature type="transmembrane region" description="Helical" evidence="3">
    <location>
        <begin position="20"/>
        <end position="44"/>
    </location>
</feature>
<keyword evidence="3" id="KW-0472">Membrane</keyword>
<dbReference type="GO" id="GO:0017059">
    <property type="term" value="C:serine palmitoyltransferase complex"/>
    <property type="evidence" value="ECO:0007669"/>
    <property type="project" value="TreeGrafter"/>
</dbReference>
<feature type="non-terminal residue" evidence="5">
    <location>
        <position position="1"/>
    </location>
</feature>
<dbReference type="InterPro" id="IPR004839">
    <property type="entry name" value="Aminotransferase_I/II_large"/>
</dbReference>
<dbReference type="PANTHER" id="PTHR13693">
    <property type="entry name" value="CLASS II AMINOTRANSFERASE/8-AMINO-7-OXONONANOATE SYNTHASE"/>
    <property type="match status" value="1"/>
</dbReference>
<dbReference type="PANTHER" id="PTHR13693:SF3">
    <property type="entry name" value="LD36009P"/>
    <property type="match status" value="1"/>
</dbReference>
<dbReference type="GO" id="GO:0004758">
    <property type="term" value="F:serine C-palmitoyltransferase activity"/>
    <property type="evidence" value="ECO:0007669"/>
    <property type="project" value="TreeGrafter"/>
</dbReference>
<organism evidence="5 6">
    <name type="scientific">Crucibulum laeve</name>
    <dbReference type="NCBI Taxonomy" id="68775"/>
    <lineage>
        <taxon>Eukaryota</taxon>
        <taxon>Fungi</taxon>
        <taxon>Dikarya</taxon>
        <taxon>Basidiomycota</taxon>
        <taxon>Agaricomycotina</taxon>
        <taxon>Agaricomycetes</taxon>
        <taxon>Agaricomycetidae</taxon>
        <taxon>Agaricales</taxon>
        <taxon>Agaricineae</taxon>
        <taxon>Nidulariaceae</taxon>
        <taxon>Crucibulum</taxon>
    </lineage>
</organism>
<dbReference type="Pfam" id="PF00155">
    <property type="entry name" value="Aminotran_1_2"/>
    <property type="match status" value="1"/>
</dbReference>
<keyword evidence="6" id="KW-1185">Reference proteome</keyword>
<evidence type="ECO:0000313" key="5">
    <source>
        <dbReference type="EMBL" id="TFK32079.1"/>
    </source>
</evidence>
<reference evidence="5 6" key="1">
    <citation type="journal article" date="2019" name="Nat. Ecol. Evol.">
        <title>Megaphylogeny resolves global patterns of mushroom evolution.</title>
        <authorList>
            <person name="Varga T."/>
            <person name="Krizsan K."/>
            <person name="Foldi C."/>
            <person name="Dima B."/>
            <person name="Sanchez-Garcia M."/>
            <person name="Sanchez-Ramirez S."/>
            <person name="Szollosi G.J."/>
            <person name="Szarkandi J.G."/>
            <person name="Papp V."/>
            <person name="Albert L."/>
            <person name="Andreopoulos W."/>
            <person name="Angelini C."/>
            <person name="Antonin V."/>
            <person name="Barry K.W."/>
            <person name="Bougher N.L."/>
            <person name="Buchanan P."/>
            <person name="Buyck B."/>
            <person name="Bense V."/>
            <person name="Catcheside P."/>
            <person name="Chovatia M."/>
            <person name="Cooper J."/>
            <person name="Damon W."/>
            <person name="Desjardin D."/>
            <person name="Finy P."/>
            <person name="Geml J."/>
            <person name="Haridas S."/>
            <person name="Hughes K."/>
            <person name="Justo A."/>
            <person name="Karasinski D."/>
            <person name="Kautmanova I."/>
            <person name="Kiss B."/>
            <person name="Kocsube S."/>
            <person name="Kotiranta H."/>
            <person name="LaButti K.M."/>
            <person name="Lechner B.E."/>
            <person name="Liimatainen K."/>
            <person name="Lipzen A."/>
            <person name="Lukacs Z."/>
            <person name="Mihaltcheva S."/>
            <person name="Morgado L.N."/>
            <person name="Niskanen T."/>
            <person name="Noordeloos M.E."/>
            <person name="Ohm R.A."/>
            <person name="Ortiz-Santana B."/>
            <person name="Ovrebo C."/>
            <person name="Racz N."/>
            <person name="Riley R."/>
            <person name="Savchenko A."/>
            <person name="Shiryaev A."/>
            <person name="Soop K."/>
            <person name="Spirin V."/>
            <person name="Szebenyi C."/>
            <person name="Tomsovsky M."/>
            <person name="Tulloss R.E."/>
            <person name="Uehling J."/>
            <person name="Grigoriev I.V."/>
            <person name="Vagvolgyi C."/>
            <person name="Papp T."/>
            <person name="Martin F.M."/>
            <person name="Miettinen O."/>
            <person name="Hibbett D.S."/>
            <person name="Nagy L.G."/>
        </authorList>
    </citation>
    <scope>NUCLEOTIDE SEQUENCE [LARGE SCALE GENOMIC DNA]</scope>
    <source>
        <strain evidence="5 6">CBS 166.37</strain>
    </source>
</reference>
<dbReference type="Proteomes" id="UP000308652">
    <property type="component" value="Unassembled WGS sequence"/>
</dbReference>
<evidence type="ECO:0000313" key="6">
    <source>
        <dbReference type="Proteomes" id="UP000308652"/>
    </source>
</evidence>
<evidence type="ECO:0000256" key="1">
    <source>
        <dbReference type="ARBA" id="ARBA00001933"/>
    </source>
</evidence>
<dbReference type="AlphaFoldDB" id="A0A5C3LG15"/>
<dbReference type="GO" id="GO:0030170">
    <property type="term" value="F:pyridoxal phosphate binding"/>
    <property type="evidence" value="ECO:0007669"/>
    <property type="project" value="InterPro"/>
</dbReference>
<evidence type="ECO:0000259" key="4">
    <source>
        <dbReference type="Pfam" id="PF00155"/>
    </source>
</evidence>
<dbReference type="Gene3D" id="3.90.1150.10">
    <property type="entry name" value="Aspartate Aminotransferase, domain 1"/>
    <property type="match status" value="1"/>
</dbReference>
<dbReference type="GO" id="GO:0046513">
    <property type="term" value="P:ceramide biosynthetic process"/>
    <property type="evidence" value="ECO:0007669"/>
    <property type="project" value="TreeGrafter"/>
</dbReference>
<evidence type="ECO:0000256" key="2">
    <source>
        <dbReference type="ARBA" id="ARBA00022679"/>
    </source>
</evidence>
<dbReference type="GO" id="GO:0016020">
    <property type="term" value="C:membrane"/>
    <property type="evidence" value="ECO:0007669"/>
    <property type="project" value="GOC"/>
</dbReference>